<dbReference type="InParanoid" id="A0A6L2PG31"/>
<comment type="caution">
    <text evidence="2">The sequence shown here is derived from an EMBL/GenBank/DDBJ whole genome shotgun (WGS) entry which is preliminary data.</text>
</comment>
<evidence type="ECO:0000313" key="3">
    <source>
        <dbReference type="EMBL" id="GFG41079.1"/>
    </source>
</evidence>
<accession>A0A6L2PG31</accession>
<evidence type="ECO:0000256" key="1">
    <source>
        <dbReference type="SAM" id="MobiDB-lite"/>
    </source>
</evidence>
<protein>
    <submittedName>
        <fullName evidence="2">Uncharacterized protein</fullName>
    </submittedName>
</protein>
<gene>
    <name evidence="3" type="ORF">Cfor_08711</name>
    <name evidence="2" type="ORF">Cfor_08864</name>
</gene>
<keyword evidence="4" id="KW-1185">Reference proteome</keyword>
<sequence>MSFTDTYDSREACAPACCSHSRVLMMMCSQKPGGEASCYQSSGCTLPRQHWPAYTAAVRHHQQVPGGSMCATSYPTPGAVASLHHLSHPRLHHQAAPPTLSQLPPEAATSTTTTATAKTQKQPVLLAGPAPVEEEHPTAETPLMVTKRESTV</sequence>
<feature type="compositionally biased region" description="Low complexity" evidence="1">
    <location>
        <begin position="107"/>
        <end position="119"/>
    </location>
</feature>
<dbReference type="Proteomes" id="UP000502823">
    <property type="component" value="Unassembled WGS sequence"/>
</dbReference>
<dbReference type="EMBL" id="BLKM01010488">
    <property type="protein sequence ID" value="GFG30430.1"/>
    <property type="molecule type" value="Genomic_DNA"/>
</dbReference>
<dbReference type="EMBL" id="BLKM01003121">
    <property type="protein sequence ID" value="GFG41079.1"/>
    <property type="molecule type" value="Genomic_DNA"/>
</dbReference>
<dbReference type="AlphaFoldDB" id="A0A6L2PG31"/>
<reference evidence="4" key="2">
    <citation type="submission" date="2020-01" db="EMBL/GenBank/DDBJ databases">
        <title>Draft genome sequence of the Termite Coptotermes fromosanus.</title>
        <authorList>
            <person name="Itakura S."/>
            <person name="Yosikawa Y."/>
            <person name="Umezawa K."/>
        </authorList>
    </citation>
    <scope>NUCLEOTIDE SEQUENCE [LARGE SCALE GENOMIC DNA]</scope>
</reference>
<evidence type="ECO:0000313" key="4">
    <source>
        <dbReference type="Proteomes" id="UP000502823"/>
    </source>
</evidence>
<organism evidence="2 4">
    <name type="scientific">Coptotermes formosanus</name>
    <name type="common">Formosan subterranean termite</name>
    <dbReference type="NCBI Taxonomy" id="36987"/>
    <lineage>
        <taxon>Eukaryota</taxon>
        <taxon>Metazoa</taxon>
        <taxon>Ecdysozoa</taxon>
        <taxon>Arthropoda</taxon>
        <taxon>Hexapoda</taxon>
        <taxon>Insecta</taxon>
        <taxon>Pterygota</taxon>
        <taxon>Neoptera</taxon>
        <taxon>Polyneoptera</taxon>
        <taxon>Dictyoptera</taxon>
        <taxon>Blattodea</taxon>
        <taxon>Blattoidea</taxon>
        <taxon>Termitoidae</taxon>
        <taxon>Rhinotermitidae</taxon>
        <taxon>Coptotermes</taxon>
    </lineage>
</organism>
<proteinExistence type="predicted"/>
<feature type="region of interest" description="Disordered" evidence="1">
    <location>
        <begin position="87"/>
        <end position="152"/>
    </location>
</feature>
<name>A0A6L2PG31_COPFO</name>
<evidence type="ECO:0000313" key="2">
    <source>
        <dbReference type="EMBL" id="GFG30430.1"/>
    </source>
</evidence>
<reference evidence="2" key="1">
    <citation type="journal article" date="2020" name="J. Asia-Pac. Entomol.">
        <title>Draft genome sequence of the termite, Coptotermes formosanus: Genetic insights into the pyruvate dehydrogenase complex of the termite.</title>
        <authorList>
            <person name="Itakura S."/>
            <person name="Yosikawa Y."/>
            <person name="Togami Y."/>
            <person name="Umezawa K."/>
        </authorList>
    </citation>
    <scope>NUCLEOTIDE SEQUENCE</scope>
    <source>
        <tissue evidence="2">Head</tissue>
    </source>
</reference>